<organism evidence="1 2">
    <name type="scientific">Botryotinia fuckeliana (strain T4)</name>
    <name type="common">Noble rot fungus</name>
    <name type="synonym">Botrytis cinerea</name>
    <dbReference type="NCBI Taxonomy" id="999810"/>
    <lineage>
        <taxon>Eukaryota</taxon>
        <taxon>Fungi</taxon>
        <taxon>Dikarya</taxon>
        <taxon>Ascomycota</taxon>
        <taxon>Pezizomycotina</taxon>
        <taxon>Leotiomycetes</taxon>
        <taxon>Helotiales</taxon>
        <taxon>Sclerotiniaceae</taxon>
        <taxon>Botrytis</taxon>
    </lineage>
</organism>
<evidence type="ECO:0000313" key="2">
    <source>
        <dbReference type="Proteomes" id="UP000008177"/>
    </source>
</evidence>
<reference evidence="2" key="1">
    <citation type="journal article" date="2011" name="PLoS Genet.">
        <title>Genomic analysis of the necrotrophic fungal pathogens Sclerotinia sclerotiorum and Botrytis cinerea.</title>
        <authorList>
            <person name="Amselem J."/>
            <person name="Cuomo C.A."/>
            <person name="van Kan J.A."/>
            <person name="Viaud M."/>
            <person name="Benito E.P."/>
            <person name="Couloux A."/>
            <person name="Coutinho P.M."/>
            <person name="de Vries R.P."/>
            <person name="Dyer P.S."/>
            <person name="Fillinger S."/>
            <person name="Fournier E."/>
            <person name="Gout L."/>
            <person name="Hahn M."/>
            <person name="Kohn L."/>
            <person name="Lapalu N."/>
            <person name="Plummer K.M."/>
            <person name="Pradier J.M."/>
            <person name="Quevillon E."/>
            <person name="Sharon A."/>
            <person name="Simon A."/>
            <person name="ten Have A."/>
            <person name="Tudzynski B."/>
            <person name="Tudzynski P."/>
            <person name="Wincker P."/>
            <person name="Andrew M."/>
            <person name="Anthouard V."/>
            <person name="Beever R.E."/>
            <person name="Beffa R."/>
            <person name="Benoit I."/>
            <person name="Bouzid O."/>
            <person name="Brault B."/>
            <person name="Chen Z."/>
            <person name="Choquer M."/>
            <person name="Collemare J."/>
            <person name="Cotton P."/>
            <person name="Danchin E.G."/>
            <person name="Da Silva C."/>
            <person name="Gautier A."/>
            <person name="Giraud C."/>
            <person name="Giraud T."/>
            <person name="Gonzalez C."/>
            <person name="Grossetete S."/>
            <person name="Guldener U."/>
            <person name="Henrissat B."/>
            <person name="Howlett B.J."/>
            <person name="Kodira C."/>
            <person name="Kretschmer M."/>
            <person name="Lappartient A."/>
            <person name="Leroch M."/>
            <person name="Levis C."/>
            <person name="Mauceli E."/>
            <person name="Neuveglise C."/>
            <person name="Oeser B."/>
            <person name="Pearson M."/>
            <person name="Poulain J."/>
            <person name="Poussereau N."/>
            <person name="Quesneville H."/>
            <person name="Rascle C."/>
            <person name="Schumacher J."/>
            <person name="Segurens B."/>
            <person name="Sexton A."/>
            <person name="Silva E."/>
            <person name="Sirven C."/>
            <person name="Soanes D.M."/>
            <person name="Talbot N.J."/>
            <person name="Templeton M."/>
            <person name="Yandava C."/>
            <person name="Yarden O."/>
            <person name="Zeng Q."/>
            <person name="Rollins J.A."/>
            <person name="Lebrun M.H."/>
            <person name="Dickman M."/>
        </authorList>
    </citation>
    <scope>NUCLEOTIDE SEQUENCE [LARGE SCALE GENOMIC DNA]</scope>
    <source>
        <strain evidence="2">T4</strain>
    </source>
</reference>
<gene>
    <name evidence="1" type="ORF">BofuT4_uP118230.1</name>
</gene>
<dbReference type="InParanoid" id="G2Y0V8"/>
<evidence type="ECO:0000313" key="1">
    <source>
        <dbReference type="EMBL" id="CCD46273.1"/>
    </source>
</evidence>
<dbReference type="EMBL" id="FQ790281">
    <property type="protein sequence ID" value="CCD46273.1"/>
    <property type="molecule type" value="Genomic_DNA"/>
</dbReference>
<dbReference type="Proteomes" id="UP000008177">
    <property type="component" value="Unplaced contigs"/>
</dbReference>
<proteinExistence type="predicted"/>
<dbReference type="HOGENOM" id="CLU_3050056_0_0_1"/>
<sequence>MARFKHDSRHIKTLSFPEILSSRGFVPNIVQAIHRGVPVSLELQDFVRAQDMDS</sequence>
<dbReference type="AlphaFoldDB" id="G2Y0V8"/>
<name>G2Y0V8_BOTF4</name>
<protein>
    <submittedName>
        <fullName evidence="1">Uncharacterized protein</fullName>
    </submittedName>
</protein>
<accession>G2Y0V8</accession>